<name>A0ABS6U5J2_9PSEU</name>
<keyword evidence="2" id="KW-1185">Reference proteome</keyword>
<accession>A0ABS6U5J2</accession>
<comment type="caution">
    <text evidence="1">The sequence shown here is derived from an EMBL/GenBank/DDBJ whole genome shotgun (WGS) entry which is preliminary data.</text>
</comment>
<proteinExistence type="predicted"/>
<organism evidence="1 2">
    <name type="scientific">Pseudonocardia oceani</name>
    <dbReference type="NCBI Taxonomy" id="2792013"/>
    <lineage>
        <taxon>Bacteria</taxon>
        <taxon>Bacillati</taxon>
        <taxon>Actinomycetota</taxon>
        <taxon>Actinomycetes</taxon>
        <taxon>Pseudonocardiales</taxon>
        <taxon>Pseudonocardiaceae</taxon>
        <taxon>Pseudonocardia</taxon>
    </lineage>
</organism>
<dbReference type="PANTHER" id="PTHR43179">
    <property type="entry name" value="RHAMNOSYLTRANSFERASE WBBL"/>
    <property type="match status" value="1"/>
</dbReference>
<dbReference type="PANTHER" id="PTHR43179:SF7">
    <property type="entry name" value="RHAMNOSYLTRANSFERASE WBBL"/>
    <property type="match status" value="1"/>
</dbReference>
<dbReference type="Proteomes" id="UP000694300">
    <property type="component" value="Unassembled WGS sequence"/>
</dbReference>
<dbReference type="EMBL" id="JADQDF010000001">
    <property type="protein sequence ID" value="MBW0127492.1"/>
    <property type="molecule type" value="Genomic_DNA"/>
</dbReference>
<evidence type="ECO:0000313" key="2">
    <source>
        <dbReference type="Proteomes" id="UP000694300"/>
    </source>
</evidence>
<dbReference type="Pfam" id="PF13641">
    <property type="entry name" value="Glyco_tranf_2_3"/>
    <property type="match status" value="1"/>
</dbReference>
<gene>
    <name evidence="1" type="ORF">I4I82_07320</name>
</gene>
<protein>
    <submittedName>
        <fullName evidence="1">Glycosyltransferase family 2 protein</fullName>
    </submittedName>
</protein>
<sequence>MIITYRSVDVIGALASSCDEWLREHSNARLVVLDNSSCQETIDAVRSATQENRDQVIAAVNGSNTGFAPAVNAAVEQAAARWGRPGTVMLLNPDVMTDVEVLSHVPGLLNDPTIGVAAPLLLEAEGHHADRGVARRFWNRRLLFAEIVGAPRMAALFASRPRNFAVRRGTGLVDVDITSGAFMAIRAEVFGAGLDTRLPMYLEDQEVCHRAAQKGLRVVVDQDVVARHVGGASRQSNTAMTRQLRMMELASAPCLSLNDTAGHSISQLRVLVGVAGGIRLMTAGAVRCTIGAMSARARRWARDQMVLGGWFVRWARDRSGVDGAALWRG</sequence>
<reference evidence="1 2" key="1">
    <citation type="submission" date="2020-11" db="EMBL/GenBank/DDBJ databases">
        <title>Pseudonocardia abyssalis sp. nov. and Pseudonocardia oceani sp. nov., description and phylogenomic analysis of two novel actinomycetes isolated from the deep Southern Ocean.</title>
        <authorList>
            <person name="Parra J."/>
        </authorList>
    </citation>
    <scope>NUCLEOTIDE SEQUENCE [LARGE SCALE GENOMIC DNA]</scope>
    <source>
        <strain evidence="2">KRD185</strain>
    </source>
</reference>
<evidence type="ECO:0000313" key="1">
    <source>
        <dbReference type="EMBL" id="MBW0127492.1"/>
    </source>
</evidence>
<dbReference type="RefSeq" id="WP_218595558.1">
    <property type="nucleotide sequence ID" value="NZ_JADQDE010000170.1"/>
</dbReference>